<evidence type="ECO:0000256" key="2">
    <source>
        <dbReference type="ARBA" id="ARBA00039140"/>
    </source>
</evidence>
<dbReference type="GO" id="GO:0006935">
    <property type="term" value="P:chemotaxis"/>
    <property type="evidence" value="ECO:0007669"/>
    <property type="project" value="UniProtKB-UniRule"/>
</dbReference>
<dbReference type="GO" id="GO:0005737">
    <property type="term" value="C:cytoplasm"/>
    <property type="evidence" value="ECO:0007669"/>
    <property type="project" value="InterPro"/>
</dbReference>
<proteinExistence type="predicted"/>
<dbReference type="AlphaFoldDB" id="A0A9E7C1N3"/>
<dbReference type="Proteomes" id="UP001162834">
    <property type="component" value="Chromosome"/>
</dbReference>
<dbReference type="RefSeq" id="WP_259310682.1">
    <property type="nucleotide sequence ID" value="NZ_CP087164.1"/>
</dbReference>
<dbReference type="PANTHER" id="PTHR42872">
    <property type="entry name" value="PROTEIN-GLUTAMATE METHYLESTERASE/PROTEIN-GLUTAMINE GLUTAMINASE"/>
    <property type="match status" value="1"/>
</dbReference>
<dbReference type="Gene3D" id="3.40.50.180">
    <property type="entry name" value="Methylesterase CheB, C-terminal domain"/>
    <property type="match status" value="1"/>
</dbReference>
<dbReference type="PROSITE" id="PS50122">
    <property type="entry name" value="CHEB"/>
    <property type="match status" value="1"/>
</dbReference>
<feature type="active site" evidence="4">
    <location>
        <position position="125"/>
    </location>
</feature>
<keyword evidence="1 4" id="KW-0378">Hydrolase</keyword>
<dbReference type="CDD" id="cd16433">
    <property type="entry name" value="CheB"/>
    <property type="match status" value="1"/>
</dbReference>
<dbReference type="Pfam" id="PF01339">
    <property type="entry name" value="CheB_methylest"/>
    <property type="match status" value="1"/>
</dbReference>
<evidence type="ECO:0000256" key="1">
    <source>
        <dbReference type="ARBA" id="ARBA00022801"/>
    </source>
</evidence>
<dbReference type="InterPro" id="IPR011247">
    <property type="entry name" value="Chemotax_prot-Glu_Me-esterase"/>
</dbReference>
<dbReference type="InterPro" id="IPR000673">
    <property type="entry name" value="Sig_transdc_resp-reg_Me-estase"/>
</dbReference>
<dbReference type="PIRSF" id="PIRSF036461">
    <property type="entry name" value="Chmtx_methlestr"/>
    <property type="match status" value="1"/>
</dbReference>
<dbReference type="KEGG" id="sbae:DSM104329_03021"/>
<evidence type="ECO:0000313" key="6">
    <source>
        <dbReference type="EMBL" id="UGS36613.1"/>
    </source>
</evidence>
<dbReference type="PANTHER" id="PTHR42872:SF6">
    <property type="entry name" value="PROTEIN-GLUTAMATE METHYLESTERASE_PROTEIN-GLUTAMINE GLUTAMINASE"/>
    <property type="match status" value="1"/>
</dbReference>
<dbReference type="EMBL" id="CP087164">
    <property type="protein sequence ID" value="UGS36613.1"/>
    <property type="molecule type" value="Genomic_DNA"/>
</dbReference>
<sequence length="322" mass="32772">MAVGASAGGVEALADLVRALPEDLAVPIVVVMHLPASGTSVLPAILDRASPLPALPIADGEALAPGRIYVGPPDHHVIVGRGELSLTHGPRENGYRPAVDVLFRTAALSYGPAAIGIVLSGTLDDGAAGLGVIKAHGGIAIVQSPDDATYAGMPQAAIDRVDVDHVCPVREIAALLPLLAAGDPLPAIGPALLPDPLLDVPTSEEHASGFICPDCGGALWTVDEGGVARYRCRIGHAFSEHSLLTVQGADVEAALWAALRSLEERAALLRRIAGRAEEAGNRKSAASFRAKAADADRQAEVIRAGVLPAPLDVGAAGGNVTS</sequence>
<evidence type="ECO:0000259" key="5">
    <source>
        <dbReference type="PROSITE" id="PS50122"/>
    </source>
</evidence>
<name>A0A9E7C1N3_9ACTN</name>
<dbReference type="EC" id="3.1.1.61" evidence="2"/>
<feature type="active site" evidence="4">
    <location>
        <position position="33"/>
    </location>
</feature>
<reference evidence="6" key="1">
    <citation type="journal article" date="2022" name="Int. J. Syst. Evol. Microbiol.">
        <title>Pseudomonas aegrilactucae sp. nov. and Pseudomonas morbosilactucae sp. nov., pathogens causing bacterial rot of lettuce in Japan.</title>
        <authorList>
            <person name="Sawada H."/>
            <person name="Fujikawa T."/>
            <person name="Satou M."/>
        </authorList>
    </citation>
    <scope>NUCLEOTIDE SEQUENCE</scope>
    <source>
        <strain evidence="6">0166_1</strain>
    </source>
</reference>
<dbReference type="GO" id="GO:0000156">
    <property type="term" value="F:phosphorelay response regulator activity"/>
    <property type="evidence" value="ECO:0007669"/>
    <property type="project" value="InterPro"/>
</dbReference>
<evidence type="ECO:0000256" key="3">
    <source>
        <dbReference type="ARBA" id="ARBA00048267"/>
    </source>
</evidence>
<evidence type="ECO:0000313" key="7">
    <source>
        <dbReference type="Proteomes" id="UP001162834"/>
    </source>
</evidence>
<feature type="active site" evidence="4">
    <location>
        <position position="6"/>
    </location>
</feature>
<gene>
    <name evidence="6" type="primary">cheB_3</name>
    <name evidence="6" type="ORF">DSM104329_03021</name>
</gene>
<evidence type="ECO:0000256" key="4">
    <source>
        <dbReference type="PROSITE-ProRule" id="PRU00050"/>
    </source>
</evidence>
<protein>
    <recommendedName>
        <fullName evidence="2">protein-glutamate methylesterase</fullName>
        <ecNumber evidence="2">3.1.1.61</ecNumber>
    </recommendedName>
</protein>
<comment type="catalytic activity">
    <reaction evidence="3">
        <text>[protein]-L-glutamate 5-O-methyl ester + H2O = L-glutamyl-[protein] + methanol + H(+)</text>
        <dbReference type="Rhea" id="RHEA:23236"/>
        <dbReference type="Rhea" id="RHEA-COMP:10208"/>
        <dbReference type="Rhea" id="RHEA-COMP:10311"/>
        <dbReference type="ChEBI" id="CHEBI:15377"/>
        <dbReference type="ChEBI" id="CHEBI:15378"/>
        <dbReference type="ChEBI" id="CHEBI:17790"/>
        <dbReference type="ChEBI" id="CHEBI:29973"/>
        <dbReference type="ChEBI" id="CHEBI:82795"/>
        <dbReference type="EC" id="3.1.1.61"/>
    </reaction>
</comment>
<dbReference type="SUPFAM" id="SSF52738">
    <property type="entry name" value="Methylesterase CheB, C-terminal domain"/>
    <property type="match status" value="1"/>
</dbReference>
<accession>A0A9E7C1N3</accession>
<keyword evidence="4" id="KW-0145">Chemotaxis</keyword>
<dbReference type="InterPro" id="IPR035909">
    <property type="entry name" value="CheB_C"/>
</dbReference>
<keyword evidence="7" id="KW-1185">Reference proteome</keyword>
<organism evidence="6 7">
    <name type="scientific">Capillimicrobium parvum</name>
    <dbReference type="NCBI Taxonomy" id="2884022"/>
    <lineage>
        <taxon>Bacteria</taxon>
        <taxon>Bacillati</taxon>
        <taxon>Actinomycetota</taxon>
        <taxon>Thermoleophilia</taxon>
        <taxon>Solirubrobacterales</taxon>
        <taxon>Capillimicrobiaceae</taxon>
        <taxon>Capillimicrobium</taxon>
    </lineage>
</organism>
<feature type="domain" description="CheB-type methylesterase" evidence="5">
    <location>
        <begin position="1"/>
        <end position="176"/>
    </location>
</feature>
<dbReference type="GO" id="GO:0008984">
    <property type="term" value="F:protein-glutamate methylesterase activity"/>
    <property type="evidence" value="ECO:0007669"/>
    <property type="project" value="UniProtKB-EC"/>
</dbReference>